<dbReference type="PANTHER" id="PTHR31268:SF32">
    <property type="entry name" value="GALACTINOL--SUCROSE GALACTOSYLTRANSFERASE 2-RELATED"/>
    <property type="match status" value="1"/>
</dbReference>
<organism evidence="5 6">
    <name type="scientific">Stachybotrys chlorohalonatus (strain IBT 40285)</name>
    <dbReference type="NCBI Taxonomy" id="1283841"/>
    <lineage>
        <taxon>Eukaryota</taxon>
        <taxon>Fungi</taxon>
        <taxon>Dikarya</taxon>
        <taxon>Ascomycota</taxon>
        <taxon>Pezizomycotina</taxon>
        <taxon>Sordariomycetes</taxon>
        <taxon>Hypocreomycetidae</taxon>
        <taxon>Hypocreales</taxon>
        <taxon>Stachybotryaceae</taxon>
        <taxon>Stachybotrys</taxon>
    </lineage>
</organism>
<comment type="catalytic activity">
    <reaction evidence="4">
        <text>alpha-D-galactosyl-(1-&gt;3)-1D-myo-inositol + sucrose = raffinose + myo-inositol</text>
        <dbReference type="Rhea" id="RHEA:20161"/>
        <dbReference type="ChEBI" id="CHEBI:16634"/>
        <dbReference type="ChEBI" id="CHEBI:17268"/>
        <dbReference type="ChEBI" id="CHEBI:17505"/>
        <dbReference type="ChEBI" id="CHEBI:17992"/>
        <dbReference type="EC" id="2.4.1.82"/>
    </reaction>
</comment>
<proteinExistence type="inferred from homology"/>
<dbReference type="OrthoDB" id="4664297at2759"/>
<protein>
    <submittedName>
        <fullName evidence="5">Uncharacterized protein</fullName>
    </submittedName>
</protein>
<evidence type="ECO:0000256" key="4">
    <source>
        <dbReference type="ARBA" id="ARBA00049426"/>
    </source>
</evidence>
<dbReference type="SUPFAM" id="SSF51445">
    <property type="entry name" value="(Trans)glycosidases"/>
    <property type="match status" value="1"/>
</dbReference>
<dbReference type="Gene3D" id="3.20.20.70">
    <property type="entry name" value="Aldolase class I"/>
    <property type="match status" value="1"/>
</dbReference>
<dbReference type="Pfam" id="PF05691">
    <property type="entry name" value="Raffinose_syn"/>
    <property type="match status" value="1"/>
</dbReference>
<sequence>MQARNDGASKGKCVVLVSVGDEFGHAVASVMYHARKLVRETAEASELWTMETKTLAEKIEPQWMENWYDGLGFCRSQAASFAEAVLTQLSAGTWNALGQRLTDEKIFGALDNLARNGIKISSLIIDDNWQSIDYRGKGQFEHGWVDFEAEPTAFPKGLKGTVSHIREKNPWIKHVAVWHALLGYWGGIAPDGKIAKTYETIKVDREDVKDDLPLGGKITVVAKEDVSRFYRDFYRFLSEAGVDSVKTDAQFMVDTISGASARRDLIKEYLDAWTLSALRSFGFKAISCMSQFPQALFHSQMPNTRPTLVVRNSDDFFPEIASSHPWHVWVNAHNAIFSDFLNVLPDWDMFQTIHDYSGFHAAARCVSGGPIYITDFPGQHNMDLINQMTGVTPRGNTVIFRPNTIGKSIQPYTDYHDPLLLKVGSYHGASGAGTSILAVFNVSTQPLTELIPLTYFPGVTKENQYVVRAHTTGRLSPPIRAGEASSVLTISCDIRGYEIYWASPLTTLLSDEQNRDVSIANLGLIGKMTGCAAVTSNSITRQDNGRVFVDARLRALGVWGLYISELPNLSIQDHFMITIQGKPLPVETVKVSGDDEHVLEVDAERAWNEMELKSGWSNEVEVKLYFSAKW</sequence>
<dbReference type="EMBL" id="KL660595">
    <property type="protein sequence ID" value="KFA65548.1"/>
    <property type="molecule type" value="Genomic_DNA"/>
</dbReference>
<dbReference type="InterPro" id="IPR008811">
    <property type="entry name" value="Glycosyl_hydrolases_36"/>
</dbReference>
<reference evidence="5 6" key="1">
    <citation type="journal article" date="2014" name="BMC Genomics">
        <title>Comparative genome sequencing reveals chemotype-specific gene clusters in the toxigenic black mold Stachybotrys.</title>
        <authorList>
            <person name="Semeiks J."/>
            <person name="Borek D."/>
            <person name="Otwinowski Z."/>
            <person name="Grishin N.V."/>
        </authorList>
    </citation>
    <scope>NUCLEOTIDE SEQUENCE [LARGE SCALE GENOMIC DNA]</scope>
    <source>
        <strain evidence="5 6">IBT 40285</strain>
    </source>
</reference>
<dbReference type="GO" id="GO:0004557">
    <property type="term" value="F:alpha-galactosidase activity"/>
    <property type="evidence" value="ECO:0007669"/>
    <property type="project" value="UniProtKB-EC"/>
</dbReference>
<evidence type="ECO:0000256" key="1">
    <source>
        <dbReference type="ARBA" id="ARBA00001255"/>
    </source>
</evidence>
<keyword evidence="6" id="KW-1185">Reference proteome</keyword>
<evidence type="ECO:0000256" key="2">
    <source>
        <dbReference type="ARBA" id="ARBA00007240"/>
    </source>
</evidence>
<dbReference type="PANTHER" id="PTHR31268">
    <property type="match status" value="1"/>
</dbReference>
<dbReference type="HOGENOM" id="CLU_006630_1_0_1"/>
<evidence type="ECO:0000256" key="3">
    <source>
        <dbReference type="ARBA" id="ARBA00023277"/>
    </source>
</evidence>
<name>A0A084QNL3_STAC4</name>
<evidence type="ECO:0000313" key="5">
    <source>
        <dbReference type="EMBL" id="KFA65548.1"/>
    </source>
</evidence>
<dbReference type="GO" id="GO:0047274">
    <property type="term" value="F:galactinol-sucrose galactosyltransferase activity"/>
    <property type="evidence" value="ECO:0007669"/>
    <property type="project" value="UniProtKB-EC"/>
</dbReference>
<gene>
    <name evidence="5" type="ORF">S40285_03221</name>
</gene>
<dbReference type="OMA" id="AGWSNEV"/>
<dbReference type="Proteomes" id="UP000028524">
    <property type="component" value="Unassembled WGS sequence"/>
</dbReference>
<dbReference type="FunFam" id="3.20.20.70:FF:000222">
    <property type="entry name" value="Raffinose synthase Sip1 protein"/>
    <property type="match status" value="1"/>
</dbReference>
<dbReference type="InterPro" id="IPR017853">
    <property type="entry name" value="GH"/>
</dbReference>
<keyword evidence="3" id="KW-0119">Carbohydrate metabolism</keyword>
<dbReference type="InParanoid" id="A0A084QNL3"/>
<evidence type="ECO:0000313" key="6">
    <source>
        <dbReference type="Proteomes" id="UP000028524"/>
    </source>
</evidence>
<dbReference type="AlphaFoldDB" id="A0A084QNL3"/>
<comment type="catalytic activity">
    <reaction evidence="1">
        <text>Hydrolysis of terminal, non-reducing alpha-D-galactose residues in alpha-D-galactosides, including galactose oligosaccharides, galactomannans and galactolipids.</text>
        <dbReference type="EC" id="3.2.1.22"/>
    </reaction>
</comment>
<dbReference type="InterPro" id="IPR013785">
    <property type="entry name" value="Aldolase_TIM"/>
</dbReference>
<dbReference type="STRING" id="1283841.A0A084QNL3"/>
<comment type="similarity">
    <text evidence="2">Belongs to the glycosyl hydrolases 36 family.</text>
</comment>
<accession>A0A084QNL3</accession>